<gene>
    <name evidence="4" type="ORF">OESDEN_15307</name>
</gene>
<evidence type="ECO:0000256" key="1">
    <source>
        <dbReference type="ARBA" id="ARBA00022737"/>
    </source>
</evidence>
<evidence type="ECO:0000313" key="4">
    <source>
        <dbReference type="EMBL" id="KHJ84973.1"/>
    </source>
</evidence>
<evidence type="ECO:0000256" key="2">
    <source>
        <dbReference type="SAM" id="Phobius"/>
    </source>
</evidence>
<dbReference type="Pfam" id="PF01484">
    <property type="entry name" value="Col_cuticle_N"/>
    <property type="match status" value="1"/>
</dbReference>
<keyword evidence="2" id="KW-0812">Transmembrane</keyword>
<dbReference type="SMART" id="SM01088">
    <property type="entry name" value="Col_cuticle_N"/>
    <property type="match status" value="1"/>
</dbReference>
<dbReference type="InterPro" id="IPR002486">
    <property type="entry name" value="Col_cuticle_N"/>
</dbReference>
<organism evidence="4 5">
    <name type="scientific">Oesophagostomum dentatum</name>
    <name type="common">Nodular worm</name>
    <dbReference type="NCBI Taxonomy" id="61180"/>
    <lineage>
        <taxon>Eukaryota</taxon>
        <taxon>Metazoa</taxon>
        <taxon>Ecdysozoa</taxon>
        <taxon>Nematoda</taxon>
        <taxon>Chromadorea</taxon>
        <taxon>Rhabditida</taxon>
        <taxon>Rhabditina</taxon>
        <taxon>Rhabditomorpha</taxon>
        <taxon>Strongyloidea</taxon>
        <taxon>Strongylidae</taxon>
        <taxon>Oesophagostomum</taxon>
    </lineage>
</organism>
<evidence type="ECO:0000259" key="3">
    <source>
        <dbReference type="SMART" id="SM01088"/>
    </source>
</evidence>
<proteinExistence type="predicted"/>
<dbReference type="AlphaFoldDB" id="A0A0B1SI03"/>
<accession>A0A0B1SI03</accession>
<dbReference type="EMBL" id="KN565911">
    <property type="protein sequence ID" value="KHJ84973.1"/>
    <property type="molecule type" value="Genomic_DNA"/>
</dbReference>
<name>A0A0B1SI03_OESDE</name>
<dbReference type="Proteomes" id="UP000053660">
    <property type="component" value="Unassembled WGS sequence"/>
</dbReference>
<feature type="transmembrane region" description="Helical" evidence="2">
    <location>
        <begin position="12"/>
        <end position="36"/>
    </location>
</feature>
<dbReference type="GO" id="GO:0042302">
    <property type="term" value="F:structural constituent of cuticle"/>
    <property type="evidence" value="ECO:0007669"/>
    <property type="project" value="InterPro"/>
</dbReference>
<feature type="domain" description="Nematode cuticle collagen N-terminal" evidence="3">
    <location>
        <begin position="11"/>
        <end position="63"/>
    </location>
</feature>
<keyword evidence="1" id="KW-0677">Repeat</keyword>
<keyword evidence="2" id="KW-0472">Membrane</keyword>
<evidence type="ECO:0000313" key="5">
    <source>
        <dbReference type="Proteomes" id="UP000053660"/>
    </source>
</evidence>
<keyword evidence="2" id="KW-1133">Transmembrane helix</keyword>
<sequence length="93" mass="10447">MGVDSHRLFYQAGLISICISTITITVLAITIPILYVKTGSQYTEISQQAVKFRESSDMLWTEMFAMREQGPPGVRFFSRKPRKAWVDGGVCKG</sequence>
<reference evidence="4 5" key="1">
    <citation type="submission" date="2014-03" db="EMBL/GenBank/DDBJ databases">
        <title>Draft genome of the hookworm Oesophagostomum dentatum.</title>
        <authorList>
            <person name="Mitreva M."/>
        </authorList>
    </citation>
    <scope>NUCLEOTIDE SEQUENCE [LARGE SCALE GENOMIC DNA]</scope>
    <source>
        <strain evidence="4 5">OD-Hann</strain>
    </source>
</reference>
<protein>
    <recommendedName>
        <fullName evidence="3">Nematode cuticle collagen N-terminal domain-containing protein</fullName>
    </recommendedName>
</protein>
<keyword evidence="5" id="KW-1185">Reference proteome</keyword>
<dbReference type="OrthoDB" id="10037288at2759"/>